<reference evidence="1" key="2">
    <citation type="journal article" date="2015" name="Fish Shellfish Immunol.">
        <title>Early steps in the European eel (Anguilla anguilla)-Vibrio vulnificus interaction in the gills: Role of the RtxA13 toxin.</title>
        <authorList>
            <person name="Callol A."/>
            <person name="Pajuelo D."/>
            <person name="Ebbesson L."/>
            <person name="Teles M."/>
            <person name="MacKenzie S."/>
            <person name="Amaro C."/>
        </authorList>
    </citation>
    <scope>NUCLEOTIDE SEQUENCE</scope>
</reference>
<evidence type="ECO:0000313" key="1">
    <source>
        <dbReference type="EMBL" id="JAI04071.1"/>
    </source>
</evidence>
<name>A0A0E9XQD8_ANGAN</name>
<accession>A0A0E9XQD8</accession>
<organism evidence="1">
    <name type="scientific">Anguilla anguilla</name>
    <name type="common">European freshwater eel</name>
    <name type="synonym">Muraena anguilla</name>
    <dbReference type="NCBI Taxonomy" id="7936"/>
    <lineage>
        <taxon>Eukaryota</taxon>
        <taxon>Metazoa</taxon>
        <taxon>Chordata</taxon>
        <taxon>Craniata</taxon>
        <taxon>Vertebrata</taxon>
        <taxon>Euteleostomi</taxon>
        <taxon>Actinopterygii</taxon>
        <taxon>Neopterygii</taxon>
        <taxon>Teleostei</taxon>
        <taxon>Anguilliformes</taxon>
        <taxon>Anguillidae</taxon>
        <taxon>Anguilla</taxon>
    </lineage>
</organism>
<sequence>MCPCGCRCLFQPSTKTPDSTI</sequence>
<reference evidence="1" key="1">
    <citation type="submission" date="2014-11" db="EMBL/GenBank/DDBJ databases">
        <authorList>
            <person name="Amaro Gonzalez C."/>
        </authorList>
    </citation>
    <scope>NUCLEOTIDE SEQUENCE</scope>
</reference>
<proteinExistence type="predicted"/>
<protein>
    <submittedName>
        <fullName evidence="1">Uncharacterized protein</fullName>
    </submittedName>
</protein>
<dbReference type="EMBL" id="GBXM01004507">
    <property type="protein sequence ID" value="JAI04071.1"/>
    <property type="molecule type" value="Transcribed_RNA"/>
</dbReference>
<dbReference type="AlphaFoldDB" id="A0A0E9XQD8"/>